<dbReference type="KEGG" id="mmob:F6R98_17270"/>
<evidence type="ECO:0000256" key="3">
    <source>
        <dbReference type="ARBA" id="ARBA00022679"/>
    </source>
</evidence>
<dbReference type="GO" id="GO:0044038">
    <property type="term" value="P:cell wall macromolecule biosynthetic process"/>
    <property type="evidence" value="ECO:0007669"/>
    <property type="project" value="TreeGrafter"/>
</dbReference>
<dbReference type="GO" id="GO:0046872">
    <property type="term" value="F:metal ion binding"/>
    <property type="evidence" value="ECO:0007669"/>
    <property type="project" value="UniProtKB-KW"/>
</dbReference>
<feature type="binding site" evidence="7">
    <location>
        <position position="175"/>
    </location>
    <ligand>
        <name>Mg(2+)</name>
        <dbReference type="ChEBI" id="CHEBI:18420"/>
    </ligand>
</feature>
<evidence type="ECO:0000256" key="8">
    <source>
        <dbReference type="SAM" id="Phobius"/>
    </source>
</evidence>
<evidence type="ECO:0000256" key="6">
    <source>
        <dbReference type="ARBA" id="ARBA00023136"/>
    </source>
</evidence>
<feature type="transmembrane region" description="Helical" evidence="8">
    <location>
        <begin position="171"/>
        <end position="191"/>
    </location>
</feature>
<dbReference type="OrthoDB" id="9783652at2"/>
<dbReference type="FunCoup" id="A0A5Q0BNI6">
    <property type="interactions" value="289"/>
</dbReference>
<dbReference type="CDD" id="cd06854">
    <property type="entry name" value="GT_WbpL_WbcO_like"/>
    <property type="match status" value="1"/>
</dbReference>
<evidence type="ECO:0000313" key="10">
    <source>
        <dbReference type="Proteomes" id="UP000325755"/>
    </source>
</evidence>
<dbReference type="GO" id="GO:0071555">
    <property type="term" value="P:cell wall organization"/>
    <property type="evidence" value="ECO:0007669"/>
    <property type="project" value="TreeGrafter"/>
</dbReference>
<keyword evidence="7" id="KW-0460">Magnesium</keyword>
<protein>
    <submittedName>
        <fullName evidence="9">Glycosyltransferase family 4 protein</fullName>
    </submittedName>
</protein>
<evidence type="ECO:0000313" key="9">
    <source>
        <dbReference type="EMBL" id="QFY45169.1"/>
    </source>
</evidence>
<dbReference type="AlphaFoldDB" id="A0A5Q0BNI6"/>
<keyword evidence="5 8" id="KW-1133">Transmembrane helix</keyword>
<dbReference type="Proteomes" id="UP000325755">
    <property type="component" value="Chromosome"/>
</dbReference>
<keyword evidence="4 8" id="KW-0812">Transmembrane</keyword>
<evidence type="ECO:0000256" key="7">
    <source>
        <dbReference type="PIRSR" id="PIRSR600715-1"/>
    </source>
</evidence>
<gene>
    <name evidence="9" type="ORF">F6R98_17270</name>
</gene>
<evidence type="ECO:0000256" key="4">
    <source>
        <dbReference type="ARBA" id="ARBA00022692"/>
    </source>
</evidence>
<accession>A0A5Q0BNI6</accession>
<dbReference type="InParanoid" id="A0A5Q0BNI6"/>
<dbReference type="GO" id="GO:0009103">
    <property type="term" value="P:lipopolysaccharide biosynthetic process"/>
    <property type="evidence" value="ECO:0007669"/>
    <property type="project" value="TreeGrafter"/>
</dbReference>
<dbReference type="PANTHER" id="PTHR22926">
    <property type="entry name" value="PHOSPHO-N-ACETYLMURAMOYL-PENTAPEPTIDE-TRANSFERASE"/>
    <property type="match status" value="1"/>
</dbReference>
<name>A0A5Q0BNI6_9GAMM</name>
<comment type="cofactor">
    <cofactor evidence="7">
        <name>Mg(2+)</name>
        <dbReference type="ChEBI" id="CHEBI:18420"/>
    </cofactor>
</comment>
<keyword evidence="7" id="KW-0479">Metal-binding</keyword>
<organism evidence="9 10">
    <name type="scientific">Candidatus Methylospira mobilis</name>
    <dbReference type="NCBI Taxonomy" id="1808979"/>
    <lineage>
        <taxon>Bacteria</taxon>
        <taxon>Pseudomonadati</taxon>
        <taxon>Pseudomonadota</taxon>
        <taxon>Gammaproteobacteria</taxon>
        <taxon>Methylococcales</taxon>
        <taxon>Methylococcaceae</taxon>
        <taxon>Candidatus Methylospira</taxon>
    </lineage>
</organism>
<keyword evidence="2" id="KW-1003">Cell membrane</keyword>
<dbReference type="GO" id="GO:0005886">
    <property type="term" value="C:plasma membrane"/>
    <property type="evidence" value="ECO:0007669"/>
    <property type="project" value="UniProtKB-SubCell"/>
</dbReference>
<sequence>MLRMVRCLPLDHPNHRSLHHRPTPRTGGVGIMLGVACGWALSWPAALMSTLGLALMLSALSLLDDARGLPVWLRFSLQIVAASLLITGSQPNLPGGIEGAVFAVLALVWMTNLFNFMDGADGLAGGMALFGFSFYALAAWQAGAYAFVTATGSVAAAAGGFLLFNFDPARIFMGDTGSIPLGFLAAGLGLIGWENSLWPLAFPVLVFSPFIVDASITLIKRLLRGQKLWQAHREHYFQRLILLGFGHRVIALAEYALMLACGLSAMLLLKSSSGLQLAVTVAWLFFYALIAIKIDRAWSKLGLGVASD</sequence>
<dbReference type="Pfam" id="PF00953">
    <property type="entry name" value="Glycos_transf_4"/>
    <property type="match status" value="1"/>
</dbReference>
<proteinExistence type="predicted"/>
<dbReference type="PANTHER" id="PTHR22926:SF3">
    <property type="entry name" value="UNDECAPRENYL-PHOSPHATE ALPHA-N-ACETYLGLUCOSAMINYL 1-PHOSPHATE TRANSFERASE"/>
    <property type="match status" value="1"/>
</dbReference>
<feature type="transmembrane region" description="Helical" evidence="8">
    <location>
        <begin position="93"/>
        <end position="110"/>
    </location>
</feature>
<feature type="transmembrane region" description="Helical" evidence="8">
    <location>
        <begin position="275"/>
        <end position="292"/>
    </location>
</feature>
<feature type="transmembrane region" description="Helical" evidence="8">
    <location>
        <begin position="144"/>
        <end position="164"/>
    </location>
</feature>
<keyword evidence="10" id="KW-1185">Reference proteome</keyword>
<keyword evidence="3 9" id="KW-0808">Transferase</keyword>
<evidence type="ECO:0000256" key="1">
    <source>
        <dbReference type="ARBA" id="ARBA00004651"/>
    </source>
</evidence>
<reference evidence="9 10" key="1">
    <citation type="submission" date="2019-09" db="EMBL/GenBank/DDBJ databases">
        <title>Ecophysiology of the spiral-shaped methanotroph Methylospira mobilis as revealed by the complete genome sequence.</title>
        <authorList>
            <person name="Oshkin I.Y."/>
            <person name="Dedysh S.N."/>
            <person name="Miroshnikov K."/>
            <person name="Danilova O.V."/>
            <person name="Hakobyan A."/>
            <person name="Liesack W."/>
        </authorList>
    </citation>
    <scope>NUCLEOTIDE SEQUENCE [LARGE SCALE GENOMIC DNA]</scope>
    <source>
        <strain evidence="9 10">Shm1</strain>
    </source>
</reference>
<dbReference type="EMBL" id="CP044205">
    <property type="protein sequence ID" value="QFY45169.1"/>
    <property type="molecule type" value="Genomic_DNA"/>
</dbReference>
<feature type="binding site" evidence="7">
    <location>
        <position position="115"/>
    </location>
    <ligand>
        <name>Mg(2+)</name>
        <dbReference type="ChEBI" id="CHEBI:18420"/>
    </ligand>
</feature>
<comment type="subcellular location">
    <subcellularLocation>
        <location evidence="1">Cell membrane</location>
        <topology evidence="1">Multi-pass membrane protein</topology>
    </subcellularLocation>
</comment>
<feature type="transmembrane region" description="Helical" evidence="8">
    <location>
        <begin position="197"/>
        <end position="219"/>
    </location>
</feature>
<feature type="transmembrane region" description="Helical" evidence="8">
    <location>
        <begin position="240"/>
        <end position="269"/>
    </location>
</feature>
<keyword evidence="6 8" id="KW-0472">Membrane</keyword>
<dbReference type="InterPro" id="IPR000715">
    <property type="entry name" value="Glycosyl_transferase_4"/>
</dbReference>
<evidence type="ECO:0000256" key="5">
    <source>
        <dbReference type="ARBA" id="ARBA00022989"/>
    </source>
</evidence>
<feature type="transmembrane region" description="Helical" evidence="8">
    <location>
        <begin position="122"/>
        <end position="138"/>
    </location>
</feature>
<feature type="transmembrane region" description="Helical" evidence="8">
    <location>
        <begin position="31"/>
        <end position="57"/>
    </location>
</feature>
<dbReference type="GO" id="GO:0016780">
    <property type="term" value="F:phosphotransferase activity, for other substituted phosphate groups"/>
    <property type="evidence" value="ECO:0007669"/>
    <property type="project" value="InterPro"/>
</dbReference>
<evidence type="ECO:0000256" key="2">
    <source>
        <dbReference type="ARBA" id="ARBA00022475"/>
    </source>
</evidence>